<dbReference type="Pfam" id="PF02854">
    <property type="entry name" value="MIF4G"/>
    <property type="match status" value="1"/>
</dbReference>
<evidence type="ECO:0000259" key="7">
    <source>
        <dbReference type="PROSITE" id="PS51366"/>
    </source>
</evidence>
<dbReference type="EMBL" id="BMAR01000003">
    <property type="protein sequence ID" value="GFR42187.1"/>
    <property type="molecule type" value="Genomic_DNA"/>
</dbReference>
<protein>
    <recommendedName>
        <fullName evidence="7">MI domain-containing protein</fullName>
    </recommendedName>
</protein>
<evidence type="ECO:0000256" key="2">
    <source>
        <dbReference type="ARBA" id="ARBA00006856"/>
    </source>
</evidence>
<feature type="compositionally biased region" description="Polar residues" evidence="6">
    <location>
        <begin position="117"/>
        <end position="131"/>
    </location>
</feature>
<feature type="region of interest" description="Disordered" evidence="6">
    <location>
        <begin position="1"/>
        <end position="205"/>
    </location>
</feature>
<feature type="compositionally biased region" description="Acidic residues" evidence="6">
    <location>
        <begin position="604"/>
        <end position="621"/>
    </location>
</feature>
<dbReference type="InterPro" id="IPR016024">
    <property type="entry name" value="ARM-type_fold"/>
</dbReference>
<feature type="compositionally biased region" description="Basic residues" evidence="6">
    <location>
        <begin position="908"/>
        <end position="919"/>
    </location>
</feature>
<evidence type="ECO:0000313" key="8">
    <source>
        <dbReference type="EMBL" id="GFR42187.1"/>
    </source>
</evidence>
<feature type="domain" description="MI" evidence="7">
    <location>
        <begin position="659"/>
        <end position="775"/>
    </location>
</feature>
<dbReference type="InterPro" id="IPR003891">
    <property type="entry name" value="Initiation_fac_eIF4g_MI"/>
</dbReference>
<feature type="compositionally biased region" description="Basic and acidic residues" evidence="6">
    <location>
        <begin position="97"/>
        <end position="106"/>
    </location>
</feature>
<keyword evidence="3" id="KW-0507">mRNA processing</keyword>
<dbReference type="SMART" id="SM00543">
    <property type="entry name" value="MIF4G"/>
    <property type="match status" value="1"/>
</dbReference>
<evidence type="ECO:0000313" key="9">
    <source>
        <dbReference type="Proteomes" id="UP001054857"/>
    </source>
</evidence>
<comment type="subcellular location">
    <subcellularLocation>
        <location evidence="1">Nucleus</location>
    </subcellularLocation>
</comment>
<dbReference type="Gene3D" id="1.25.40.180">
    <property type="match status" value="1"/>
</dbReference>
<feature type="region of interest" description="Disordered" evidence="6">
    <location>
        <begin position="604"/>
        <end position="650"/>
    </location>
</feature>
<dbReference type="PANTHER" id="PTHR18034">
    <property type="entry name" value="CELL CYCLE CONTROL PROTEIN CWF22-RELATED"/>
    <property type="match status" value="1"/>
</dbReference>
<gene>
    <name evidence="8" type="ORF">Agub_g3072</name>
</gene>
<dbReference type="GO" id="GO:0071013">
    <property type="term" value="C:catalytic step 2 spliceosome"/>
    <property type="evidence" value="ECO:0007669"/>
    <property type="project" value="TreeGrafter"/>
</dbReference>
<dbReference type="GO" id="GO:0003723">
    <property type="term" value="F:RNA binding"/>
    <property type="evidence" value="ECO:0007669"/>
    <property type="project" value="InterPro"/>
</dbReference>
<accession>A0AAD3HIK2</accession>
<dbReference type="Pfam" id="PF02847">
    <property type="entry name" value="MA3"/>
    <property type="match status" value="1"/>
</dbReference>
<dbReference type="InterPro" id="IPR050781">
    <property type="entry name" value="CWC22_splicing_factor"/>
</dbReference>
<evidence type="ECO:0000256" key="6">
    <source>
        <dbReference type="SAM" id="MobiDB-lite"/>
    </source>
</evidence>
<dbReference type="SUPFAM" id="SSF48371">
    <property type="entry name" value="ARM repeat"/>
    <property type="match status" value="1"/>
</dbReference>
<keyword evidence="9" id="KW-1185">Reference proteome</keyword>
<dbReference type="InterPro" id="IPR003890">
    <property type="entry name" value="MIF4G-like_typ-3"/>
</dbReference>
<feature type="compositionally biased region" description="Low complexity" evidence="6">
    <location>
        <begin position="295"/>
        <end position="310"/>
    </location>
</feature>
<evidence type="ECO:0000256" key="3">
    <source>
        <dbReference type="ARBA" id="ARBA00022664"/>
    </source>
</evidence>
<evidence type="ECO:0000256" key="4">
    <source>
        <dbReference type="ARBA" id="ARBA00023187"/>
    </source>
</evidence>
<reference evidence="8 9" key="1">
    <citation type="journal article" date="2021" name="Sci. Rep.">
        <title>Genome sequencing of the multicellular alga Astrephomene provides insights into convergent evolution of germ-soma differentiation.</title>
        <authorList>
            <person name="Yamashita S."/>
            <person name="Yamamoto K."/>
            <person name="Matsuzaki R."/>
            <person name="Suzuki S."/>
            <person name="Yamaguchi H."/>
            <person name="Hirooka S."/>
            <person name="Minakuchi Y."/>
            <person name="Miyagishima S."/>
            <person name="Kawachi M."/>
            <person name="Toyoda A."/>
            <person name="Nozaki H."/>
        </authorList>
    </citation>
    <scope>NUCLEOTIDE SEQUENCE [LARGE SCALE GENOMIC DNA]</scope>
    <source>
        <strain evidence="8 9">NIES-4017</strain>
    </source>
</reference>
<dbReference type="GO" id="GO:0000398">
    <property type="term" value="P:mRNA splicing, via spliceosome"/>
    <property type="evidence" value="ECO:0007669"/>
    <property type="project" value="TreeGrafter"/>
</dbReference>
<dbReference type="PROSITE" id="PS51366">
    <property type="entry name" value="MI"/>
    <property type="match status" value="1"/>
</dbReference>
<sequence>MSSLSHRHNSPRDGPSRRRRQRPSPSSGSGNSTSGSSSSGSDSTSSSDITSNSSRRKDLETPLIGFEGADRPLQAAADPALGPETRQRQLGQAEAKPQPEEAHDQAHPSVFDPLGSVSGTPDRTEDQQQLGQVRRKGDDRRRGEAEGDRYAGRRLYDNVRDCDTDRGGDDGSYRPGDEDYRSRREVDSANYLRQRHGGRDGGSYKQWCGERDHDRIYNMGNDRHRIRNFDRLRDRGGDRDREWERGIGGGERYLQRGKDRREDERGRLKRPREEGDEGPRRGTSVAAEQEELREAAGGAAAGSSQAAAAEPGVRKPIPAGKTGGVYIPPFKLARMMAEQRARDKSSPEYQRLTWEALKKSLNGIINKVNVVNVKNILPEVFRENMIRGRGLFCRSLMKSQAASPSFTPVYAALVAVVNTKFPEIGELLLSRLILQFKRSFKRNDKPVCTAAAKFIAHMVNQGVAHEVLALEVLILLLEQPSEDSVEMAVEFVREVGAHLQDVVPQGLHGVFERFRAILHEGAISKRVQFIIEGMFALRKAGFEASGYPALRPELDLVEADDQITHELGLDDELQAQALLDVFRVDPSYEEEERKYAAIAREILGEEAEEEDEGGAGEEEGVEGSGAAGMASSEEEEYDEPGGGGGAGSIHDETATNLVNLRRTIYLTLMSSFDFEEAGHKLLKIGIQPGQEIELVTMIIECCSQERTFKRFYGLLAQRFCYLSRAYAETFEDCFRKQYSVIHRLETNKLRNVSCLFAHLLATDALPWSALTVVRLTEEDTTSSSRIFIKYLFQELSSTMGLVKLNQRLNDPAFSPWFEGIFPRDSLQHMRFSINFFTSIGLGGVTDVMRENYKAAVAAQTALQQQQVARRMLGSDNSSNSSSSSGSDSSSSGGGSLSDSDSGDSLRRRNDKRNKGGKGKGGRDYTSSGSGKKRR</sequence>
<feature type="compositionally biased region" description="Basic and acidic residues" evidence="6">
    <location>
        <begin position="135"/>
        <end position="187"/>
    </location>
</feature>
<feature type="region of interest" description="Disordered" evidence="6">
    <location>
        <begin position="254"/>
        <end position="320"/>
    </location>
</feature>
<organism evidence="8 9">
    <name type="scientific">Astrephomene gubernaculifera</name>
    <dbReference type="NCBI Taxonomy" id="47775"/>
    <lineage>
        <taxon>Eukaryota</taxon>
        <taxon>Viridiplantae</taxon>
        <taxon>Chlorophyta</taxon>
        <taxon>core chlorophytes</taxon>
        <taxon>Chlorophyceae</taxon>
        <taxon>CS clade</taxon>
        <taxon>Chlamydomonadales</taxon>
        <taxon>Astrephomenaceae</taxon>
        <taxon>Astrephomene</taxon>
    </lineage>
</organism>
<dbReference type="SMART" id="SM00544">
    <property type="entry name" value="MA3"/>
    <property type="match status" value="1"/>
</dbReference>
<feature type="compositionally biased region" description="Polar residues" evidence="6">
    <location>
        <begin position="924"/>
        <end position="934"/>
    </location>
</feature>
<dbReference type="PANTHER" id="PTHR18034:SF3">
    <property type="entry name" value="PRE-MRNA-SPLICING FACTOR CWC22 HOMOLOG"/>
    <property type="match status" value="1"/>
</dbReference>
<feature type="region of interest" description="Disordered" evidence="6">
    <location>
        <begin position="867"/>
        <end position="934"/>
    </location>
</feature>
<comment type="caution">
    <text evidence="8">The sequence shown here is derived from an EMBL/GenBank/DDBJ whole genome shotgun (WGS) entry which is preliminary data.</text>
</comment>
<dbReference type="FunFam" id="1.25.40.180:FF:000004">
    <property type="entry name" value="pre-mRNA-splicing factor CWC22 homolog"/>
    <property type="match status" value="1"/>
</dbReference>
<evidence type="ECO:0000256" key="1">
    <source>
        <dbReference type="ARBA" id="ARBA00004123"/>
    </source>
</evidence>
<dbReference type="Proteomes" id="UP001054857">
    <property type="component" value="Unassembled WGS sequence"/>
</dbReference>
<feature type="compositionally biased region" description="Low complexity" evidence="6">
    <location>
        <begin position="867"/>
        <end position="890"/>
    </location>
</feature>
<name>A0AAD3HIK2_9CHLO</name>
<dbReference type="AlphaFoldDB" id="A0AAD3HIK2"/>
<keyword evidence="4" id="KW-0508">mRNA splicing</keyword>
<evidence type="ECO:0000256" key="5">
    <source>
        <dbReference type="ARBA" id="ARBA00023242"/>
    </source>
</evidence>
<proteinExistence type="inferred from homology"/>
<feature type="compositionally biased region" description="Basic and acidic residues" evidence="6">
    <location>
        <begin position="254"/>
        <end position="280"/>
    </location>
</feature>
<feature type="compositionally biased region" description="Low complexity" evidence="6">
    <location>
        <begin position="23"/>
        <end position="53"/>
    </location>
</feature>
<keyword evidence="5" id="KW-0539">Nucleus</keyword>
<comment type="similarity">
    <text evidence="2">Belongs to the CWC22 family.</text>
</comment>